<dbReference type="Gene3D" id="3.10.580.10">
    <property type="entry name" value="CBS-domain"/>
    <property type="match status" value="1"/>
</dbReference>
<dbReference type="InterPro" id="IPR000644">
    <property type="entry name" value="CBS_dom"/>
</dbReference>
<dbReference type="PANTHER" id="PTHR43099">
    <property type="entry name" value="UPF0053 PROTEIN YRKA"/>
    <property type="match status" value="1"/>
</dbReference>
<evidence type="ECO:0000256" key="1">
    <source>
        <dbReference type="ARBA" id="ARBA00004651"/>
    </source>
</evidence>
<dbReference type="Gene3D" id="3.30.465.10">
    <property type="match status" value="1"/>
</dbReference>
<keyword evidence="4 10" id="KW-0812">Transmembrane</keyword>
<dbReference type="PROSITE" id="PS51371">
    <property type="entry name" value="CBS"/>
    <property type="match status" value="2"/>
</dbReference>
<dbReference type="InterPro" id="IPR016169">
    <property type="entry name" value="FAD-bd_PCMH_sub2"/>
</dbReference>
<evidence type="ECO:0000256" key="11">
    <source>
        <dbReference type="SAM" id="Phobius"/>
    </source>
</evidence>
<dbReference type="SMART" id="SM01091">
    <property type="entry name" value="CorC_HlyC"/>
    <property type="match status" value="1"/>
</dbReference>
<keyword evidence="3" id="KW-1003">Cell membrane</keyword>
<feature type="domain" description="CBS" evidence="12">
    <location>
        <begin position="290"/>
        <end position="347"/>
    </location>
</feature>
<feature type="transmembrane region" description="Helical" evidence="11">
    <location>
        <begin position="63"/>
        <end position="83"/>
    </location>
</feature>
<evidence type="ECO:0000259" key="12">
    <source>
        <dbReference type="PROSITE" id="PS51371"/>
    </source>
</evidence>
<dbReference type="PROSITE" id="PS51846">
    <property type="entry name" value="CNNM"/>
    <property type="match status" value="1"/>
</dbReference>
<dbReference type="InterPro" id="IPR044751">
    <property type="entry name" value="Ion_transp-like_CBS"/>
</dbReference>
<feature type="transmembrane region" description="Helical" evidence="11">
    <location>
        <begin position="6"/>
        <end position="28"/>
    </location>
</feature>
<feature type="domain" description="CBS" evidence="12">
    <location>
        <begin position="226"/>
        <end position="287"/>
    </location>
</feature>
<organism evidence="14 15">
    <name type="scientific">Paenibacillus sepulcri</name>
    <dbReference type="NCBI Taxonomy" id="359917"/>
    <lineage>
        <taxon>Bacteria</taxon>
        <taxon>Bacillati</taxon>
        <taxon>Bacillota</taxon>
        <taxon>Bacilli</taxon>
        <taxon>Bacillales</taxon>
        <taxon>Paenibacillaceae</taxon>
        <taxon>Paenibacillus</taxon>
    </lineage>
</organism>
<dbReference type="SUPFAM" id="SSF54631">
    <property type="entry name" value="CBS-domain pair"/>
    <property type="match status" value="1"/>
</dbReference>
<evidence type="ECO:0000256" key="4">
    <source>
        <dbReference type="ARBA" id="ARBA00022692"/>
    </source>
</evidence>
<feature type="transmembrane region" description="Helical" evidence="11">
    <location>
        <begin position="103"/>
        <end position="128"/>
    </location>
</feature>
<dbReference type="PANTHER" id="PTHR43099:SF2">
    <property type="entry name" value="UPF0053 PROTEIN YRKA"/>
    <property type="match status" value="1"/>
</dbReference>
<keyword evidence="8 10" id="KW-0472">Membrane</keyword>
<sequence length="450" mass="50988">MNSDPLPILWSGVLILLLVFLNGFFVAAEFAMVKVRSSRIDTLVQDGNRRARFASMLTNNLDAYLSACQLGITLASLGLGWIGEPALKHFIEPIMLKLGSNETVISTVSFAIAFSIITFLHIVLGELAPKTIAIRKSEDVTMWTAMPLIVFRKIMFPFIWFLNGTANWMLTRIGIEPASEHTLAHTEEEIRILMKESHKSGLIDNTELALVDNIFDFAETNAREIMIPRTEMVCLYANFSFDDNQAIALKEMHTRYPVCDGDKDNIIGFVHIKDMLKVTTAPGISDLRQITRPMTTVPESMQISTLLKLMQKKKTQIAILIDEYGGTSGLVTLEDIMEEIVGEIQDEFDEERPDVERKDEYSHSVSGMMLIEEVNSYFGIDIESDDYDTIGGWMYAQIEIPPTRDQMVYHPDGYEFIIEETDHLRVSRILIRKRSEEAFNPVQELQVDTG</sequence>
<protein>
    <submittedName>
        <fullName evidence="14">CNNM domain-containing protein</fullName>
    </submittedName>
</protein>
<dbReference type="InterPro" id="IPR036318">
    <property type="entry name" value="FAD-bd_PCMH-like_sf"/>
</dbReference>
<evidence type="ECO:0000313" key="15">
    <source>
        <dbReference type="Proteomes" id="UP001519887"/>
    </source>
</evidence>
<dbReference type="SUPFAM" id="SSF56176">
    <property type="entry name" value="FAD-binding/transporter-associated domain-like"/>
    <property type="match status" value="1"/>
</dbReference>
<evidence type="ECO:0000256" key="5">
    <source>
        <dbReference type="ARBA" id="ARBA00022737"/>
    </source>
</evidence>
<gene>
    <name evidence="14" type="ORF">K0U00_05950</name>
</gene>
<dbReference type="CDD" id="cd04590">
    <property type="entry name" value="CBS_pair_CorC_HlyC_assoc"/>
    <property type="match status" value="1"/>
</dbReference>
<comment type="similarity">
    <text evidence="2">Belongs to the UPF0053 family.</text>
</comment>
<evidence type="ECO:0000256" key="9">
    <source>
        <dbReference type="PROSITE-ProRule" id="PRU00703"/>
    </source>
</evidence>
<keyword evidence="7 9" id="KW-0129">CBS domain</keyword>
<evidence type="ECO:0000256" key="3">
    <source>
        <dbReference type="ARBA" id="ARBA00022475"/>
    </source>
</evidence>
<dbReference type="Pfam" id="PF01595">
    <property type="entry name" value="CNNM"/>
    <property type="match status" value="1"/>
</dbReference>
<evidence type="ECO:0000256" key="2">
    <source>
        <dbReference type="ARBA" id="ARBA00006337"/>
    </source>
</evidence>
<dbReference type="Proteomes" id="UP001519887">
    <property type="component" value="Unassembled WGS sequence"/>
</dbReference>
<proteinExistence type="inferred from homology"/>
<dbReference type="EMBL" id="JAHZIK010000091">
    <property type="protein sequence ID" value="MBW7453580.1"/>
    <property type="molecule type" value="Genomic_DNA"/>
</dbReference>
<dbReference type="InterPro" id="IPR046342">
    <property type="entry name" value="CBS_dom_sf"/>
</dbReference>
<name>A0ABS7BY55_9BACL</name>
<keyword evidence="6 10" id="KW-1133">Transmembrane helix</keyword>
<evidence type="ECO:0000256" key="7">
    <source>
        <dbReference type="ARBA" id="ARBA00023122"/>
    </source>
</evidence>
<feature type="domain" description="CNNM transmembrane" evidence="13">
    <location>
        <begin position="4"/>
        <end position="207"/>
    </location>
</feature>
<evidence type="ECO:0000259" key="13">
    <source>
        <dbReference type="PROSITE" id="PS51846"/>
    </source>
</evidence>
<reference evidence="14 15" key="1">
    <citation type="submission" date="2021-07" db="EMBL/GenBank/DDBJ databases">
        <title>Paenibacillus radiodurans sp. nov., isolated from the southeastern edge of Tengger Desert.</title>
        <authorList>
            <person name="Zhang G."/>
        </authorList>
    </citation>
    <scope>NUCLEOTIDE SEQUENCE [LARGE SCALE GENOMIC DNA]</scope>
    <source>
        <strain evidence="14 15">CCM 7311</strain>
    </source>
</reference>
<feature type="transmembrane region" description="Helical" evidence="11">
    <location>
        <begin position="140"/>
        <end position="162"/>
    </location>
</feature>
<dbReference type="InterPro" id="IPR051676">
    <property type="entry name" value="UPF0053_domain"/>
</dbReference>
<dbReference type="Pfam" id="PF03471">
    <property type="entry name" value="CorC_HlyC"/>
    <property type="match status" value="1"/>
</dbReference>
<dbReference type="Pfam" id="PF00571">
    <property type="entry name" value="CBS"/>
    <property type="match status" value="2"/>
</dbReference>
<evidence type="ECO:0000313" key="14">
    <source>
        <dbReference type="EMBL" id="MBW7453580.1"/>
    </source>
</evidence>
<keyword evidence="5" id="KW-0677">Repeat</keyword>
<comment type="subcellular location">
    <subcellularLocation>
        <location evidence="1">Cell membrane</location>
        <topology evidence="1">Multi-pass membrane protein</topology>
    </subcellularLocation>
</comment>
<comment type="caution">
    <text evidence="14">The sequence shown here is derived from an EMBL/GenBank/DDBJ whole genome shotgun (WGS) entry which is preliminary data.</text>
</comment>
<accession>A0ABS7BY55</accession>
<dbReference type="RefSeq" id="WP_210045691.1">
    <property type="nucleotide sequence ID" value="NZ_JBHLVU010000018.1"/>
</dbReference>
<keyword evidence="15" id="KW-1185">Reference proteome</keyword>
<evidence type="ECO:0000256" key="8">
    <source>
        <dbReference type="ARBA" id="ARBA00023136"/>
    </source>
</evidence>
<dbReference type="InterPro" id="IPR005170">
    <property type="entry name" value="Transptr-assoc_dom"/>
</dbReference>
<evidence type="ECO:0000256" key="10">
    <source>
        <dbReference type="PROSITE-ProRule" id="PRU01193"/>
    </source>
</evidence>
<dbReference type="InterPro" id="IPR002550">
    <property type="entry name" value="CNNM"/>
</dbReference>
<evidence type="ECO:0000256" key="6">
    <source>
        <dbReference type="ARBA" id="ARBA00022989"/>
    </source>
</evidence>